<organism evidence="1 2">
    <name type="scientific">Pristionchus mayeri</name>
    <dbReference type="NCBI Taxonomy" id="1317129"/>
    <lineage>
        <taxon>Eukaryota</taxon>
        <taxon>Metazoa</taxon>
        <taxon>Ecdysozoa</taxon>
        <taxon>Nematoda</taxon>
        <taxon>Chromadorea</taxon>
        <taxon>Rhabditida</taxon>
        <taxon>Rhabditina</taxon>
        <taxon>Diplogasteromorpha</taxon>
        <taxon>Diplogasteroidea</taxon>
        <taxon>Neodiplogasteridae</taxon>
        <taxon>Pristionchus</taxon>
    </lineage>
</organism>
<comment type="caution">
    <text evidence="1">The sequence shown here is derived from an EMBL/GenBank/DDBJ whole genome shotgun (WGS) entry which is preliminary data.</text>
</comment>
<dbReference type="Proteomes" id="UP001328107">
    <property type="component" value="Unassembled WGS sequence"/>
</dbReference>
<sequence length="258" mass="30033">YNAVDEMKKEPFELKVEPFDEFGKIKQEDSGLQVSTIDAPNNIKEEPLEIKDEPLDDCQQEKHIADMFCPSTGISRPLDYFTSTINTDIASKSKAKRRKSRRADEIEERTRIFLQKRQKVKEEDILEARSVYASTDNLDAQLLITGQPNEIKEEPVEIKDEPIDEFAEDKLEEPIADEELDECTDKKKLIQPRKCYLCGEMALPWLITPKDPHHGHLFFMSLIELTDDQLELIDHLIKFNKRANICRKHYREPKVGVF</sequence>
<evidence type="ECO:0000313" key="1">
    <source>
        <dbReference type="EMBL" id="GMR30951.1"/>
    </source>
</evidence>
<accession>A0AAN5C747</accession>
<feature type="non-terminal residue" evidence="1">
    <location>
        <position position="258"/>
    </location>
</feature>
<name>A0AAN5C747_9BILA</name>
<evidence type="ECO:0000313" key="2">
    <source>
        <dbReference type="Proteomes" id="UP001328107"/>
    </source>
</evidence>
<proteinExistence type="predicted"/>
<gene>
    <name evidence="1" type="ORF">PMAYCL1PPCAC_01146</name>
</gene>
<dbReference type="EMBL" id="BTRK01000001">
    <property type="protein sequence ID" value="GMR30951.1"/>
    <property type="molecule type" value="Genomic_DNA"/>
</dbReference>
<feature type="non-terminal residue" evidence="1">
    <location>
        <position position="1"/>
    </location>
</feature>
<dbReference type="AlphaFoldDB" id="A0AAN5C747"/>
<protein>
    <submittedName>
        <fullName evidence="1">Uncharacterized protein</fullName>
    </submittedName>
</protein>
<reference evidence="2" key="1">
    <citation type="submission" date="2022-10" db="EMBL/GenBank/DDBJ databases">
        <title>Genome assembly of Pristionchus species.</title>
        <authorList>
            <person name="Yoshida K."/>
            <person name="Sommer R.J."/>
        </authorList>
    </citation>
    <scope>NUCLEOTIDE SEQUENCE [LARGE SCALE GENOMIC DNA]</scope>
    <source>
        <strain evidence="2">RS5460</strain>
    </source>
</reference>
<keyword evidence="2" id="KW-1185">Reference proteome</keyword>